<sequence length="89" mass="9717">MTDDESGGVEISHNIFGLSQLSLPLCSGTTASPTLRGWDQTGQPRSSSLRSLVFARSVASLRHYVTASLRQKRFTPDNDNGSHQPEMLL</sequence>
<keyword evidence="3" id="KW-1185">Reference proteome</keyword>
<name>A0AAV7WSQ8_PLEWA</name>
<gene>
    <name evidence="2" type="ORF">NDU88_003423</name>
</gene>
<evidence type="ECO:0000256" key="1">
    <source>
        <dbReference type="SAM" id="MobiDB-lite"/>
    </source>
</evidence>
<evidence type="ECO:0000313" key="2">
    <source>
        <dbReference type="EMBL" id="KAJ1215816.1"/>
    </source>
</evidence>
<proteinExistence type="predicted"/>
<organism evidence="2 3">
    <name type="scientific">Pleurodeles waltl</name>
    <name type="common">Iberian ribbed newt</name>
    <dbReference type="NCBI Taxonomy" id="8319"/>
    <lineage>
        <taxon>Eukaryota</taxon>
        <taxon>Metazoa</taxon>
        <taxon>Chordata</taxon>
        <taxon>Craniata</taxon>
        <taxon>Vertebrata</taxon>
        <taxon>Euteleostomi</taxon>
        <taxon>Amphibia</taxon>
        <taxon>Batrachia</taxon>
        <taxon>Caudata</taxon>
        <taxon>Salamandroidea</taxon>
        <taxon>Salamandridae</taxon>
        <taxon>Pleurodelinae</taxon>
        <taxon>Pleurodeles</taxon>
    </lineage>
</organism>
<feature type="region of interest" description="Disordered" evidence="1">
    <location>
        <begin position="70"/>
        <end position="89"/>
    </location>
</feature>
<evidence type="ECO:0000313" key="3">
    <source>
        <dbReference type="Proteomes" id="UP001066276"/>
    </source>
</evidence>
<reference evidence="2" key="1">
    <citation type="journal article" date="2022" name="bioRxiv">
        <title>Sequencing and chromosome-scale assembly of the giantPleurodeles waltlgenome.</title>
        <authorList>
            <person name="Brown T."/>
            <person name="Elewa A."/>
            <person name="Iarovenko S."/>
            <person name="Subramanian E."/>
            <person name="Araus A.J."/>
            <person name="Petzold A."/>
            <person name="Susuki M."/>
            <person name="Suzuki K.-i.T."/>
            <person name="Hayashi T."/>
            <person name="Toyoda A."/>
            <person name="Oliveira C."/>
            <person name="Osipova E."/>
            <person name="Leigh N.D."/>
            <person name="Simon A."/>
            <person name="Yun M.H."/>
        </authorList>
    </citation>
    <scope>NUCLEOTIDE SEQUENCE</scope>
    <source>
        <strain evidence="2">20211129_DDA</strain>
        <tissue evidence="2">Liver</tissue>
    </source>
</reference>
<dbReference type="AlphaFoldDB" id="A0AAV7WSQ8"/>
<dbReference type="Proteomes" id="UP001066276">
    <property type="component" value="Chromosome 1_1"/>
</dbReference>
<dbReference type="EMBL" id="JANPWB010000001">
    <property type="protein sequence ID" value="KAJ1215816.1"/>
    <property type="molecule type" value="Genomic_DNA"/>
</dbReference>
<protein>
    <submittedName>
        <fullName evidence="2">Uncharacterized protein</fullName>
    </submittedName>
</protein>
<comment type="caution">
    <text evidence="2">The sequence shown here is derived from an EMBL/GenBank/DDBJ whole genome shotgun (WGS) entry which is preliminary data.</text>
</comment>
<accession>A0AAV7WSQ8</accession>